<gene>
    <name evidence="1" type="ORF">THIOM_002128</name>
</gene>
<sequence>MSLNSRTIAKILREHFTGETPIIKNAFEHQAFISSLQTEIEKIKGIEKPYFYRSSSEPEPNYQFSIKDDSSFYDYDSFTIKFNQSNELIITYNGSRANVYQIEQIFSFIDRIKQEYENKKARQLKKEKINKLKQLAIIGNIKKIAKEDKFDFYTREYATKLKLIVQIELGKIIEIDIPYSEFQDTLKELRSLIQTIRELQKSGLTFRLKSTAKKYKHSSWITHESL</sequence>
<name>A0A176S2F2_9GAMM</name>
<comment type="caution">
    <text evidence="1">The sequence shown here is derived from an EMBL/GenBank/DDBJ whole genome shotgun (WGS) entry which is preliminary data.</text>
</comment>
<dbReference type="EMBL" id="LUTY01001180">
    <property type="protein sequence ID" value="OAD22089.1"/>
    <property type="molecule type" value="Genomic_DNA"/>
</dbReference>
<reference evidence="1 2" key="1">
    <citation type="submission" date="2016-05" db="EMBL/GenBank/DDBJ databases">
        <title>Single-cell genome of chain-forming Candidatus Thiomargarita nelsonii and comparison to other large sulfur-oxidizing bacteria.</title>
        <authorList>
            <person name="Winkel M."/>
            <person name="Salman V."/>
            <person name="Woyke T."/>
            <person name="Schulz-Vogt H."/>
            <person name="Richter M."/>
            <person name="Flood B."/>
            <person name="Bailey J."/>
            <person name="Amann R."/>
            <person name="Mussmann M."/>
        </authorList>
    </citation>
    <scope>NUCLEOTIDE SEQUENCE [LARGE SCALE GENOMIC DNA]</scope>
    <source>
        <strain evidence="1 2">THI036</strain>
    </source>
</reference>
<evidence type="ECO:0000313" key="2">
    <source>
        <dbReference type="Proteomes" id="UP000076962"/>
    </source>
</evidence>
<protein>
    <submittedName>
        <fullName evidence="1">Uncharacterized protein</fullName>
    </submittedName>
</protein>
<evidence type="ECO:0000313" key="1">
    <source>
        <dbReference type="EMBL" id="OAD22089.1"/>
    </source>
</evidence>
<dbReference type="Proteomes" id="UP000076962">
    <property type="component" value="Unassembled WGS sequence"/>
</dbReference>
<keyword evidence="2" id="KW-1185">Reference proteome</keyword>
<dbReference type="AlphaFoldDB" id="A0A176S2F2"/>
<organism evidence="1 2">
    <name type="scientific">Candidatus Thiomargarita nelsonii</name>
    <dbReference type="NCBI Taxonomy" id="1003181"/>
    <lineage>
        <taxon>Bacteria</taxon>
        <taxon>Pseudomonadati</taxon>
        <taxon>Pseudomonadota</taxon>
        <taxon>Gammaproteobacteria</taxon>
        <taxon>Thiotrichales</taxon>
        <taxon>Thiotrichaceae</taxon>
        <taxon>Thiomargarita</taxon>
    </lineage>
</organism>
<accession>A0A176S2F2</accession>
<proteinExistence type="predicted"/>